<evidence type="ECO:0000313" key="2">
    <source>
        <dbReference type="Proteomes" id="UP001054821"/>
    </source>
</evidence>
<gene>
    <name evidence="1" type="ORF">L3X38_033153</name>
</gene>
<evidence type="ECO:0000313" key="1">
    <source>
        <dbReference type="EMBL" id="KAI5324080.1"/>
    </source>
</evidence>
<proteinExistence type="predicted"/>
<accession>A0AAD4VFE9</accession>
<reference evidence="1 2" key="1">
    <citation type="journal article" date="2022" name="G3 (Bethesda)">
        <title>Whole-genome sequence and methylome profiling of the almond [Prunus dulcis (Mill.) D.A. Webb] cultivar 'Nonpareil'.</title>
        <authorList>
            <person name="D'Amico-Willman K.M."/>
            <person name="Ouma W.Z."/>
            <person name="Meulia T."/>
            <person name="Sideli G.M."/>
            <person name="Gradziel T.M."/>
            <person name="Fresnedo-Ramirez J."/>
        </authorList>
    </citation>
    <scope>NUCLEOTIDE SEQUENCE [LARGE SCALE GENOMIC DNA]</scope>
    <source>
        <strain evidence="1">Clone GOH B32 T37-40</strain>
    </source>
</reference>
<comment type="caution">
    <text evidence="1">The sequence shown here is derived from an EMBL/GenBank/DDBJ whole genome shotgun (WGS) entry which is preliminary data.</text>
</comment>
<keyword evidence="2" id="KW-1185">Reference proteome</keyword>
<dbReference type="AlphaFoldDB" id="A0AAD4VFE9"/>
<name>A0AAD4VFE9_PRUDU</name>
<sequence length="264" mass="29872">MTAIKTVMLPSEKNMSWQDWENSFIAFKVFFDGGAKILQSIDVLLPLCHKFDGYASFPGAFVYPVTVGVLKKFMDRYGNFMEIAGITSSFSRSIAFRALGFVLHGMNTLQLLDITNHRLLCRRDAICEAIDLGFHIDFYLTLVRSVAHAVFRARAIHSMKSSLGSYEVKAATDAFNLKQRELEDRRRELQTRLRLKVFLPTVLNVWRKQQLGQFLGLLPSFLGIPHSLKVLCSFLIFFITPPLPAFAGLNTYSFLLAGCSSLAW</sequence>
<dbReference type="Proteomes" id="UP001054821">
    <property type="component" value="Chromosome 6"/>
</dbReference>
<dbReference type="EMBL" id="JAJFAZ020000006">
    <property type="protein sequence ID" value="KAI5324080.1"/>
    <property type="molecule type" value="Genomic_DNA"/>
</dbReference>
<protein>
    <submittedName>
        <fullName evidence="1">Uncharacterized protein</fullName>
    </submittedName>
</protein>
<organism evidence="1 2">
    <name type="scientific">Prunus dulcis</name>
    <name type="common">Almond</name>
    <name type="synonym">Amygdalus dulcis</name>
    <dbReference type="NCBI Taxonomy" id="3755"/>
    <lineage>
        <taxon>Eukaryota</taxon>
        <taxon>Viridiplantae</taxon>
        <taxon>Streptophyta</taxon>
        <taxon>Embryophyta</taxon>
        <taxon>Tracheophyta</taxon>
        <taxon>Spermatophyta</taxon>
        <taxon>Magnoliopsida</taxon>
        <taxon>eudicotyledons</taxon>
        <taxon>Gunneridae</taxon>
        <taxon>Pentapetalae</taxon>
        <taxon>rosids</taxon>
        <taxon>fabids</taxon>
        <taxon>Rosales</taxon>
        <taxon>Rosaceae</taxon>
        <taxon>Amygdaloideae</taxon>
        <taxon>Amygdaleae</taxon>
        <taxon>Prunus</taxon>
    </lineage>
</organism>